<dbReference type="EC" id="1.1.1.14" evidence="6"/>
<keyword evidence="3 6" id="KW-0560">Oxidoreductase</keyword>
<keyword evidence="7" id="KW-1185">Reference proteome</keyword>
<dbReference type="Gene3D" id="3.90.180.10">
    <property type="entry name" value="Medium-chain alcohol dehydrogenases, catalytic domain"/>
    <property type="match status" value="1"/>
</dbReference>
<comment type="caution">
    <text evidence="6">The sequence shown here is derived from an EMBL/GenBank/DDBJ whole genome shotgun (WGS) entry which is preliminary data.</text>
</comment>
<dbReference type="PROSITE" id="PS00059">
    <property type="entry name" value="ADH_ZINC"/>
    <property type="match status" value="1"/>
</dbReference>
<dbReference type="Gene3D" id="3.40.50.720">
    <property type="entry name" value="NAD(P)-binding Rossmann-like Domain"/>
    <property type="match status" value="1"/>
</dbReference>
<dbReference type="InterPro" id="IPR011032">
    <property type="entry name" value="GroES-like_sf"/>
</dbReference>
<dbReference type="SMART" id="SM00829">
    <property type="entry name" value="PKS_ER"/>
    <property type="match status" value="1"/>
</dbReference>
<dbReference type="Pfam" id="PF00107">
    <property type="entry name" value="ADH_zinc_N"/>
    <property type="match status" value="1"/>
</dbReference>
<dbReference type="SUPFAM" id="SSF50129">
    <property type="entry name" value="GroES-like"/>
    <property type="match status" value="1"/>
</dbReference>
<dbReference type="AlphaFoldDB" id="A0A7W5AZ01"/>
<sequence>MMEAVKMYGAGDVRVERTPIPDLSADEVLVQVKAVGICGTDLRMINNGYPGIGPNTPRSLGHEISGVIAAVGERVEGYRSGDRVAIAPNMGCGICGQCVKGDVHLCPNYEALGVQLDGGFAEYVKIPEKAVRSGNIVRLPDHVGFEEAALIEPLSCVYNGILQCPIALGDNVLIIGAGTIGIMYAQLAKRAGAGKVFVTNRSAERLRLCRDIDPELRTLPLEGLTEAIYAETDGSGVDVCVTANPSPEAQQLAVQLTAMNGRINFFGGLPKASEQVAINTNLIHYKQLIATGSTKANNHHFRKTLQFIASGMLKVEPLITGRFRLDQIDQALAAASGGQGIKTLLTTG</sequence>
<dbReference type="PANTHER" id="PTHR43401">
    <property type="entry name" value="L-THREONINE 3-DEHYDROGENASE"/>
    <property type="match status" value="1"/>
</dbReference>
<proteinExistence type="inferred from homology"/>
<name>A0A7W5AZ01_9BACL</name>
<dbReference type="InterPro" id="IPR013154">
    <property type="entry name" value="ADH-like_N"/>
</dbReference>
<feature type="domain" description="Enoyl reductase (ER)" evidence="5">
    <location>
        <begin position="9"/>
        <end position="345"/>
    </location>
</feature>
<dbReference type="Pfam" id="PF08240">
    <property type="entry name" value="ADH_N"/>
    <property type="match status" value="1"/>
</dbReference>
<dbReference type="Proteomes" id="UP000570361">
    <property type="component" value="Unassembled WGS sequence"/>
</dbReference>
<organism evidence="6 7">
    <name type="scientific">Paenibacillus phyllosphaerae</name>
    <dbReference type="NCBI Taxonomy" id="274593"/>
    <lineage>
        <taxon>Bacteria</taxon>
        <taxon>Bacillati</taxon>
        <taxon>Bacillota</taxon>
        <taxon>Bacilli</taxon>
        <taxon>Bacillales</taxon>
        <taxon>Paenibacillaceae</taxon>
        <taxon>Paenibacillus</taxon>
    </lineage>
</organism>
<comment type="similarity">
    <text evidence="4">Belongs to the zinc-containing alcohol dehydrogenase family.</text>
</comment>
<evidence type="ECO:0000259" key="5">
    <source>
        <dbReference type="SMART" id="SM00829"/>
    </source>
</evidence>
<evidence type="ECO:0000256" key="3">
    <source>
        <dbReference type="ARBA" id="ARBA00023002"/>
    </source>
</evidence>
<evidence type="ECO:0000313" key="7">
    <source>
        <dbReference type="Proteomes" id="UP000570361"/>
    </source>
</evidence>
<comment type="cofactor">
    <cofactor evidence="4">
        <name>Zn(2+)</name>
        <dbReference type="ChEBI" id="CHEBI:29105"/>
    </cofactor>
</comment>
<dbReference type="InterPro" id="IPR013149">
    <property type="entry name" value="ADH-like_C"/>
</dbReference>
<evidence type="ECO:0000256" key="4">
    <source>
        <dbReference type="RuleBase" id="RU361277"/>
    </source>
</evidence>
<dbReference type="GO" id="GO:0003939">
    <property type="term" value="F:L-iditol 2-dehydrogenase (NAD+) activity"/>
    <property type="evidence" value="ECO:0007669"/>
    <property type="project" value="UniProtKB-EC"/>
</dbReference>
<evidence type="ECO:0000256" key="1">
    <source>
        <dbReference type="ARBA" id="ARBA00022723"/>
    </source>
</evidence>
<dbReference type="InterPro" id="IPR020843">
    <property type="entry name" value="ER"/>
</dbReference>
<keyword evidence="1 4" id="KW-0479">Metal-binding</keyword>
<keyword evidence="2 4" id="KW-0862">Zinc</keyword>
<accession>A0A7W5AZ01</accession>
<gene>
    <name evidence="6" type="ORF">FHS18_003107</name>
</gene>
<dbReference type="SUPFAM" id="SSF51735">
    <property type="entry name" value="NAD(P)-binding Rossmann-fold domains"/>
    <property type="match status" value="1"/>
</dbReference>
<evidence type="ECO:0000313" key="6">
    <source>
        <dbReference type="EMBL" id="MBB3111039.1"/>
    </source>
</evidence>
<dbReference type="InterPro" id="IPR050129">
    <property type="entry name" value="Zn_alcohol_dh"/>
</dbReference>
<reference evidence="6 7" key="1">
    <citation type="submission" date="2020-08" db="EMBL/GenBank/DDBJ databases">
        <title>Genomic Encyclopedia of Type Strains, Phase III (KMG-III): the genomes of soil and plant-associated and newly described type strains.</title>
        <authorList>
            <person name="Whitman W."/>
        </authorList>
    </citation>
    <scope>NUCLEOTIDE SEQUENCE [LARGE SCALE GENOMIC DNA]</scope>
    <source>
        <strain evidence="6 7">CECT 5862</strain>
    </source>
</reference>
<dbReference type="GO" id="GO:0008270">
    <property type="term" value="F:zinc ion binding"/>
    <property type="evidence" value="ECO:0007669"/>
    <property type="project" value="InterPro"/>
</dbReference>
<evidence type="ECO:0000256" key="2">
    <source>
        <dbReference type="ARBA" id="ARBA00022833"/>
    </source>
</evidence>
<dbReference type="InterPro" id="IPR002328">
    <property type="entry name" value="ADH_Zn_CS"/>
</dbReference>
<protein>
    <submittedName>
        <fullName evidence="6">L-iditol 2-dehydrogenase</fullName>
        <ecNumber evidence="6">1.1.1.14</ecNumber>
    </submittedName>
</protein>
<dbReference type="InterPro" id="IPR036291">
    <property type="entry name" value="NAD(P)-bd_dom_sf"/>
</dbReference>
<dbReference type="EMBL" id="JACHXK010000006">
    <property type="protein sequence ID" value="MBB3111039.1"/>
    <property type="molecule type" value="Genomic_DNA"/>
</dbReference>
<dbReference type="RefSeq" id="WP_221401334.1">
    <property type="nucleotide sequence ID" value="NZ_JACHXK010000006.1"/>
</dbReference>
<dbReference type="PANTHER" id="PTHR43401:SF2">
    <property type="entry name" value="L-THREONINE 3-DEHYDROGENASE"/>
    <property type="match status" value="1"/>
</dbReference>